<dbReference type="OrthoDB" id="1908535at2759"/>
<evidence type="ECO:0000313" key="4">
    <source>
        <dbReference type="Proteomes" id="UP000236161"/>
    </source>
</evidence>
<dbReference type="Proteomes" id="UP000236161">
    <property type="component" value="Unassembled WGS sequence"/>
</dbReference>
<sequence>METASEGSEEGGIGGVLRVGNIVWVRRRNGSWWPGRVLGPEELAESQLMSPRSGTPVKLLGRDDASVDWYNLEKSKRVKPFRCGEFDACIERAEASQGIPIKKREKYARREDAILHALELEKQQGELKQQITSISCHASIKIQDVSERDSDHHFTEVHSPSNLDNGKFPTSARKVPTSLGECYPEHSLRINKNSEYKQSISGEDWHVIVNHLKEEDIGSQVVGKENQHLSVLGGSSNLTSDDRSDFLPLSGRSFVSVSHADIGKEFSLLKRKTFSSSTVDGTPTKRRDSVLQSSAKSPISHFFDPNHDVILNSVTADDHIGIFKNVMKGTSMIPSLNANVPLEYYRNLSKYGSSDVGNDDQQSQPGCTSNESTPSGWTDENDSDTSATDSELELDERKQGVVVAHPYIQSAENSIGSSMSKWHLKGKRYTRNVVTRPLESIDGKNFGATFSPEVKEKSVYDIGKFEPLMLNAHVKKFSYKNELEYDTEDDELFIEQDTNDSGRYHSTFVAFDDDSQLITQSGLGAVSPSFKIQRPYWEEPEDFIDQLYAFSLSRMMPTLVDVDLKVEARYPRERVPLVSLTSKLNGRAIIGHPVRIKILDDGSTDLLIPTIEATLAGSTSPPHLWRMAKRTSMHRVPRSIPDGRKLDSQLAAPPVKKCIHCADRFASGTFHRNAFKPLRVSSSQKTRTLSSFTSHKKLNWRSSLFGGLIKPDGSMPLVSCIPVKVVFSRILEEVGRPSSASVTSIPS</sequence>
<dbReference type="CDD" id="cd05162">
    <property type="entry name" value="PWWP"/>
    <property type="match status" value="1"/>
</dbReference>
<dbReference type="EMBL" id="KZ451886">
    <property type="protein sequence ID" value="PKA66390.1"/>
    <property type="molecule type" value="Genomic_DNA"/>
</dbReference>
<dbReference type="AlphaFoldDB" id="A0A2I0BF13"/>
<feature type="domain" description="PWWP" evidence="2">
    <location>
        <begin position="19"/>
        <end position="74"/>
    </location>
</feature>
<name>A0A2I0BF13_9ASPA</name>
<reference evidence="3 4" key="1">
    <citation type="journal article" date="2017" name="Nature">
        <title>The Apostasia genome and the evolution of orchids.</title>
        <authorList>
            <person name="Zhang G.Q."/>
            <person name="Liu K.W."/>
            <person name="Li Z."/>
            <person name="Lohaus R."/>
            <person name="Hsiao Y.Y."/>
            <person name="Niu S.C."/>
            <person name="Wang J.Y."/>
            <person name="Lin Y.C."/>
            <person name="Xu Q."/>
            <person name="Chen L.J."/>
            <person name="Yoshida K."/>
            <person name="Fujiwara S."/>
            <person name="Wang Z.W."/>
            <person name="Zhang Y.Q."/>
            <person name="Mitsuda N."/>
            <person name="Wang M."/>
            <person name="Liu G.H."/>
            <person name="Pecoraro L."/>
            <person name="Huang H.X."/>
            <person name="Xiao X.J."/>
            <person name="Lin M."/>
            <person name="Wu X.Y."/>
            <person name="Wu W.L."/>
            <person name="Chen Y.Y."/>
            <person name="Chang S.B."/>
            <person name="Sakamoto S."/>
            <person name="Ohme-Takagi M."/>
            <person name="Yagi M."/>
            <person name="Zeng S.J."/>
            <person name="Shen C.Y."/>
            <person name="Yeh C.M."/>
            <person name="Luo Y.B."/>
            <person name="Tsai W.C."/>
            <person name="Van de Peer Y."/>
            <person name="Liu Z.J."/>
        </authorList>
    </citation>
    <scope>NUCLEOTIDE SEQUENCE [LARGE SCALE GENOMIC DNA]</scope>
    <source>
        <strain evidence="4">cv. Shenzhen</strain>
        <tissue evidence="3">Stem</tissue>
    </source>
</reference>
<evidence type="ECO:0000256" key="1">
    <source>
        <dbReference type="SAM" id="MobiDB-lite"/>
    </source>
</evidence>
<dbReference type="PANTHER" id="PTHR33697">
    <property type="entry name" value="T17B22.17 PROTEIN-RELATED"/>
    <property type="match status" value="1"/>
</dbReference>
<dbReference type="PROSITE" id="PS50812">
    <property type="entry name" value="PWWP"/>
    <property type="match status" value="1"/>
</dbReference>
<organism evidence="3 4">
    <name type="scientific">Apostasia shenzhenica</name>
    <dbReference type="NCBI Taxonomy" id="1088818"/>
    <lineage>
        <taxon>Eukaryota</taxon>
        <taxon>Viridiplantae</taxon>
        <taxon>Streptophyta</taxon>
        <taxon>Embryophyta</taxon>
        <taxon>Tracheophyta</taxon>
        <taxon>Spermatophyta</taxon>
        <taxon>Magnoliopsida</taxon>
        <taxon>Liliopsida</taxon>
        <taxon>Asparagales</taxon>
        <taxon>Orchidaceae</taxon>
        <taxon>Apostasioideae</taxon>
        <taxon>Apostasia</taxon>
    </lineage>
</organism>
<dbReference type="Pfam" id="PF00855">
    <property type="entry name" value="PWWP"/>
    <property type="match status" value="1"/>
</dbReference>
<evidence type="ECO:0000313" key="3">
    <source>
        <dbReference type="EMBL" id="PKA66390.1"/>
    </source>
</evidence>
<feature type="region of interest" description="Disordered" evidence="1">
    <location>
        <begin position="353"/>
        <end position="396"/>
    </location>
</feature>
<dbReference type="Gene3D" id="2.30.30.140">
    <property type="match status" value="1"/>
</dbReference>
<dbReference type="InterPro" id="IPR044679">
    <property type="entry name" value="PWWP2-like"/>
</dbReference>
<proteinExistence type="predicted"/>
<keyword evidence="4" id="KW-1185">Reference proteome</keyword>
<protein>
    <recommendedName>
        <fullName evidence="2">PWWP domain-containing protein</fullName>
    </recommendedName>
</protein>
<dbReference type="STRING" id="1088818.A0A2I0BF13"/>
<feature type="compositionally biased region" description="Polar residues" evidence="1">
    <location>
        <begin position="353"/>
        <end position="389"/>
    </location>
</feature>
<evidence type="ECO:0000259" key="2">
    <source>
        <dbReference type="PROSITE" id="PS50812"/>
    </source>
</evidence>
<dbReference type="InterPro" id="IPR000313">
    <property type="entry name" value="PWWP_dom"/>
</dbReference>
<dbReference type="PANTHER" id="PTHR33697:SF2">
    <property type="entry name" value="T17B22.17 PROTEIN"/>
    <property type="match status" value="1"/>
</dbReference>
<accession>A0A2I0BF13</accession>
<gene>
    <name evidence="3" type="ORF">AXF42_Ash007087</name>
</gene>
<dbReference type="SUPFAM" id="SSF63748">
    <property type="entry name" value="Tudor/PWWP/MBT"/>
    <property type="match status" value="1"/>
</dbReference>